<dbReference type="InterPro" id="IPR000048">
    <property type="entry name" value="IQ_motif_EF-hand-BS"/>
</dbReference>
<organism evidence="10 11">
    <name type="scientific">Neolamprologus brichardi</name>
    <name type="common">Fairy cichlid</name>
    <name type="synonym">Lamprologus brichardi</name>
    <dbReference type="NCBI Taxonomy" id="32507"/>
    <lineage>
        <taxon>Eukaryota</taxon>
        <taxon>Metazoa</taxon>
        <taxon>Chordata</taxon>
        <taxon>Craniata</taxon>
        <taxon>Vertebrata</taxon>
        <taxon>Euteleostomi</taxon>
        <taxon>Actinopterygii</taxon>
        <taxon>Neopterygii</taxon>
        <taxon>Teleostei</taxon>
        <taxon>Neoteleostei</taxon>
        <taxon>Acanthomorphata</taxon>
        <taxon>Ovalentaria</taxon>
        <taxon>Cichlomorphae</taxon>
        <taxon>Cichliformes</taxon>
        <taxon>Cichlidae</taxon>
        <taxon>African cichlids</taxon>
        <taxon>Pseudocrenilabrinae</taxon>
        <taxon>Lamprologini</taxon>
        <taxon>Neolamprologus</taxon>
    </lineage>
</organism>
<reference evidence="10" key="2">
    <citation type="submission" date="2025-09" db="UniProtKB">
        <authorList>
            <consortium name="Ensembl"/>
        </authorList>
    </citation>
    <scope>IDENTIFICATION</scope>
</reference>
<dbReference type="GO" id="GO:0005516">
    <property type="term" value="F:calmodulin binding"/>
    <property type="evidence" value="ECO:0007669"/>
    <property type="project" value="UniProtKB-KW"/>
</dbReference>
<dbReference type="GO" id="GO:0051301">
    <property type="term" value="P:cell division"/>
    <property type="evidence" value="ECO:0007669"/>
    <property type="project" value="UniProtKB-KW"/>
</dbReference>
<evidence type="ECO:0000256" key="6">
    <source>
        <dbReference type="ARBA" id="ARBA00022860"/>
    </source>
</evidence>
<evidence type="ECO:0000256" key="1">
    <source>
        <dbReference type="ARBA" id="ARBA00004496"/>
    </source>
</evidence>
<dbReference type="Pfam" id="PF15780">
    <property type="entry name" value="ASH"/>
    <property type="match status" value="1"/>
</dbReference>
<dbReference type="InterPro" id="IPR016024">
    <property type="entry name" value="ARM-type_fold"/>
</dbReference>
<dbReference type="SUPFAM" id="SSF48371">
    <property type="entry name" value="ARM repeat"/>
    <property type="match status" value="1"/>
</dbReference>
<proteinExistence type="predicted"/>
<dbReference type="Pfam" id="PF00612">
    <property type="entry name" value="IQ"/>
    <property type="match status" value="9"/>
</dbReference>
<evidence type="ECO:0000256" key="4">
    <source>
        <dbReference type="ARBA" id="ARBA00022737"/>
    </source>
</evidence>
<feature type="domain" description="Abnormal spindle-like microcephaly-associated protein ASH" evidence="9">
    <location>
        <begin position="31"/>
        <end position="127"/>
    </location>
</feature>
<evidence type="ECO:0000256" key="2">
    <source>
        <dbReference type="ARBA" id="ARBA00022490"/>
    </source>
</evidence>
<dbReference type="InterPro" id="IPR013783">
    <property type="entry name" value="Ig-like_fold"/>
</dbReference>
<evidence type="ECO:0000256" key="5">
    <source>
        <dbReference type="ARBA" id="ARBA00022776"/>
    </source>
</evidence>
<dbReference type="Bgee" id="ENSNBRG00000021574">
    <property type="expression patterns" value="Expressed in testis"/>
</dbReference>
<dbReference type="SMART" id="SM00015">
    <property type="entry name" value="IQ"/>
    <property type="match status" value="17"/>
</dbReference>
<accession>A0A3Q4HWI0</accession>
<dbReference type="Gene3D" id="1.20.5.190">
    <property type="match status" value="8"/>
</dbReference>
<dbReference type="AlphaFoldDB" id="A0A3Q4HWI0"/>
<comment type="subcellular location">
    <subcellularLocation>
        <location evidence="1">Cytoplasm</location>
    </subcellularLocation>
</comment>
<sequence>MVNRRVHSGQRGFLDFSPTRREYTDKENDVPVLSLIQFSKAPFVTFGSVKLGTSKSAVLRIENPTEYAAAEVSVEKIPSSKGFSVDFGPCFQPGGSFTLVVTWTPTEEGGIRELIVLNASGVLKHQAVLLGRAEAPKRKKKTLWDTIKSKREGEKMTTLRRKVEHPPLKMAANKTFQVSRNPQYKRDKPRSPLTSLNEGKGAIERSLTKHSPVGDRCLKSDKQKALNLSQEQQSLAAFRKHAARRRYLILKRAAVLIQQKYRATLLSRKTKNEYNSLRAAVLTVQANWRGRADRKRIEKWHQCASFIQACYRRHKVQAEYRAKRAAAVVLQSHYRAYLAGRKMKRGYLEKKAASITVQAAFRGMRVRAELKKKHQAATVIQALARMFLCRKRYLLLHSAAIVIQSQYRALLLCRAQLNEFRKLKQATVKIQAVFRGFRERQDLKRQHKASRAIQAHFRMHRMRVAYLALKCASIIIQERYRAKRLMDQQMQSYRTMKHAVIVIQAAYRGHKARRKIANMHQAASVIQRKFLAIRDRKNFLAVRVAVLACQQRYRAVTLTRKARLDYLSKRRAVVCLQAAYRGYVVRKRLCIEHMAAVTIQSQYRMYQQKNNYKRLCWAATVLQTRYRANKKMRAEVHALSVKKNAAVVLQAAFRGMKLRQMIKQKHQAASVIQRAYRAHCEHREYLTLKSSVLTVQRRYRASVAAKKQLQTYQKLLRHWLARRHKAATVIQQAVQKFLLLRRQKRVQQGILKAQALWRGHCSRRLNDNPKIVKLRHRLRVVTASVREEDKLCNKTSSALDYLLRYKHFSYILEALKNLETATRLSPECCERLVESGATNVIFTLIRCCNRSVPCMDVITFSIQILLNLSKYHKTIEAVYSVENSVETLLDLLQRYREKAGDKVAEKGGSIFTKACFLLALLLQDKQRTEEVKKLPKVLDRIHSIYRLTARKHKMDTERTIIKQKMSASINGSFFVPVTFLFSFRFAPDWVLRRDKLKDIVDPLRAIQMVANTLSIVL</sequence>
<dbReference type="GeneTree" id="ENSGT00560000077332"/>
<dbReference type="GO" id="GO:0007051">
    <property type="term" value="P:spindle organization"/>
    <property type="evidence" value="ECO:0007669"/>
    <property type="project" value="TreeGrafter"/>
</dbReference>
<dbReference type="Gene3D" id="2.60.40.10">
    <property type="entry name" value="Immunoglobulins"/>
    <property type="match status" value="1"/>
</dbReference>
<protein>
    <submittedName>
        <fullName evidence="10">Abnormal spindle-like microcephaly-associated protein homolog</fullName>
    </submittedName>
</protein>
<keyword evidence="6" id="KW-0112">Calmodulin-binding</keyword>
<keyword evidence="7" id="KW-0175">Coiled coil</keyword>
<dbReference type="Ensembl" id="ENSNBRT00000029082.1">
    <property type="protein sequence ID" value="ENSNBRP00000028340.1"/>
    <property type="gene ID" value="ENSNBRG00000021574.1"/>
</dbReference>
<dbReference type="GO" id="GO:0000922">
    <property type="term" value="C:spindle pole"/>
    <property type="evidence" value="ECO:0007669"/>
    <property type="project" value="TreeGrafter"/>
</dbReference>
<dbReference type="GO" id="GO:0051295">
    <property type="term" value="P:establishment of meiotic spindle localization"/>
    <property type="evidence" value="ECO:0007669"/>
    <property type="project" value="TreeGrafter"/>
</dbReference>
<keyword evidence="3" id="KW-0132">Cell division</keyword>
<dbReference type="InterPro" id="IPR051185">
    <property type="entry name" value="ASPM"/>
</dbReference>
<dbReference type="InterPro" id="IPR027417">
    <property type="entry name" value="P-loop_NTPase"/>
</dbReference>
<evidence type="ECO:0000256" key="3">
    <source>
        <dbReference type="ARBA" id="ARBA00022618"/>
    </source>
</evidence>
<dbReference type="InterPro" id="IPR031549">
    <property type="entry name" value="ASH"/>
</dbReference>
<evidence type="ECO:0000259" key="9">
    <source>
        <dbReference type="Pfam" id="PF15780"/>
    </source>
</evidence>
<dbReference type="GO" id="GO:0005737">
    <property type="term" value="C:cytoplasm"/>
    <property type="evidence" value="ECO:0007669"/>
    <property type="project" value="UniProtKB-SubCell"/>
</dbReference>
<dbReference type="PANTHER" id="PTHR22706:SF1">
    <property type="entry name" value="ASSEMBLY FACTOR FOR SPINDLE MICROTUBULES"/>
    <property type="match status" value="1"/>
</dbReference>
<keyword evidence="5" id="KW-0498">Mitosis</keyword>
<keyword evidence="2" id="KW-0963">Cytoplasm</keyword>
<dbReference type="PROSITE" id="PS50096">
    <property type="entry name" value="IQ"/>
    <property type="match status" value="10"/>
</dbReference>
<evidence type="ECO:0000313" key="11">
    <source>
        <dbReference type="Proteomes" id="UP000261580"/>
    </source>
</evidence>
<keyword evidence="8" id="KW-0131">Cell cycle</keyword>
<name>A0A3Q4HWI0_NEOBR</name>
<evidence type="ECO:0000256" key="7">
    <source>
        <dbReference type="ARBA" id="ARBA00023054"/>
    </source>
</evidence>
<reference evidence="10" key="1">
    <citation type="submission" date="2025-08" db="UniProtKB">
        <authorList>
            <consortium name="Ensembl"/>
        </authorList>
    </citation>
    <scope>IDENTIFICATION</scope>
</reference>
<dbReference type="GO" id="GO:0000278">
    <property type="term" value="P:mitotic cell cycle"/>
    <property type="evidence" value="ECO:0007669"/>
    <property type="project" value="TreeGrafter"/>
</dbReference>
<evidence type="ECO:0000313" key="10">
    <source>
        <dbReference type="Ensembl" id="ENSNBRP00000028340.1"/>
    </source>
</evidence>
<keyword evidence="4" id="KW-0677">Repeat</keyword>
<evidence type="ECO:0000256" key="8">
    <source>
        <dbReference type="ARBA" id="ARBA00023306"/>
    </source>
</evidence>
<dbReference type="Proteomes" id="UP000261580">
    <property type="component" value="Unassembled WGS sequence"/>
</dbReference>
<keyword evidence="11" id="KW-1185">Reference proteome</keyword>
<dbReference type="SUPFAM" id="SSF52540">
    <property type="entry name" value="P-loop containing nucleoside triphosphate hydrolases"/>
    <property type="match status" value="4"/>
</dbReference>
<dbReference type="PANTHER" id="PTHR22706">
    <property type="entry name" value="ASSEMBLY FACTOR FOR SPINDLE MICROTUBULES"/>
    <property type="match status" value="1"/>
</dbReference>